<sequence length="110" mass="12536">MPGAERNKSNFVLRAANGTPISTYGQKLLQLDFGLCRAFRWPFLIAEVSKPILGTDFLSYFNLLVDLRRKRLIDGNTRLNVSGYFGNISILQVPHLKTDTLYNDLLNEYP</sequence>
<reference evidence="1" key="1">
    <citation type="submission" date="2024-04" db="EMBL/GenBank/DDBJ databases">
        <authorList>
            <consortium name="Molecular Ecology Group"/>
        </authorList>
    </citation>
    <scope>NUCLEOTIDE SEQUENCE</scope>
</reference>
<dbReference type="Proteomes" id="UP001497644">
    <property type="component" value="Chromosome 2"/>
</dbReference>
<organism evidence="1 2">
    <name type="scientific">Lasius platythorax</name>
    <dbReference type="NCBI Taxonomy" id="488582"/>
    <lineage>
        <taxon>Eukaryota</taxon>
        <taxon>Metazoa</taxon>
        <taxon>Ecdysozoa</taxon>
        <taxon>Arthropoda</taxon>
        <taxon>Hexapoda</taxon>
        <taxon>Insecta</taxon>
        <taxon>Pterygota</taxon>
        <taxon>Neoptera</taxon>
        <taxon>Endopterygota</taxon>
        <taxon>Hymenoptera</taxon>
        <taxon>Apocrita</taxon>
        <taxon>Aculeata</taxon>
        <taxon>Formicoidea</taxon>
        <taxon>Formicidae</taxon>
        <taxon>Formicinae</taxon>
        <taxon>Lasius</taxon>
        <taxon>Lasius</taxon>
    </lineage>
</organism>
<name>A0AAV2NNL6_9HYME</name>
<dbReference type="EMBL" id="OZ034825">
    <property type="protein sequence ID" value="CAL1680861.1"/>
    <property type="molecule type" value="Genomic_DNA"/>
</dbReference>
<keyword evidence="2" id="KW-1185">Reference proteome</keyword>
<gene>
    <name evidence="1" type="ORF">LPLAT_LOCUS6811</name>
</gene>
<evidence type="ECO:0000313" key="2">
    <source>
        <dbReference type="Proteomes" id="UP001497644"/>
    </source>
</evidence>
<protein>
    <submittedName>
        <fullName evidence="1">Uncharacterized protein</fullName>
    </submittedName>
</protein>
<evidence type="ECO:0000313" key="1">
    <source>
        <dbReference type="EMBL" id="CAL1680861.1"/>
    </source>
</evidence>
<dbReference type="AlphaFoldDB" id="A0AAV2NNL6"/>
<accession>A0AAV2NNL6</accession>
<proteinExistence type="predicted"/>